<organism evidence="6 7">
    <name type="scientific">Penicillium chermesinum</name>
    <dbReference type="NCBI Taxonomy" id="63820"/>
    <lineage>
        <taxon>Eukaryota</taxon>
        <taxon>Fungi</taxon>
        <taxon>Dikarya</taxon>
        <taxon>Ascomycota</taxon>
        <taxon>Pezizomycotina</taxon>
        <taxon>Eurotiomycetes</taxon>
        <taxon>Eurotiomycetidae</taxon>
        <taxon>Eurotiales</taxon>
        <taxon>Aspergillaceae</taxon>
        <taxon>Penicillium</taxon>
    </lineage>
</organism>
<keyword evidence="2" id="KW-0805">Transcription regulation</keyword>
<keyword evidence="4" id="KW-0539">Nucleus</keyword>
<reference evidence="6" key="1">
    <citation type="submission" date="2022-11" db="EMBL/GenBank/DDBJ databases">
        <authorList>
            <person name="Petersen C."/>
        </authorList>
    </citation>
    <scope>NUCLEOTIDE SEQUENCE</scope>
    <source>
        <strain evidence="6">IBT 19713</strain>
    </source>
</reference>
<dbReference type="SMART" id="SM00906">
    <property type="entry name" value="Fungal_trans"/>
    <property type="match status" value="1"/>
</dbReference>
<dbReference type="PANTHER" id="PTHR31001">
    <property type="entry name" value="UNCHARACTERIZED TRANSCRIPTIONAL REGULATORY PROTEIN"/>
    <property type="match status" value="1"/>
</dbReference>
<dbReference type="Pfam" id="PF04082">
    <property type="entry name" value="Fungal_trans"/>
    <property type="match status" value="1"/>
</dbReference>
<dbReference type="PANTHER" id="PTHR31001:SF87">
    <property type="entry name" value="COL-21"/>
    <property type="match status" value="1"/>
</dbReference>
<dbReference type="GO" id="GO:0008270">
    <property type="term" value="F:zinc ion binding"/>
    <property type="evidence" value="ECO:0007669"/>
    <property type="project" value="InterPro"/>
</dbReference>
<gene>
    <name evidence="6" type="ORF">N7468_002878</name>
</gene>
<dbReference type="AlphaFoldDB" id="A0A9W9PJF0"/>
<name>A0A9W9PJF0_9EURO</name>
<evidence type="ECO:0000256" key="4">
    <source>
        <dbReference type="ARBA" id="ARBA00023242"/>
    </source>
</evidence>
<feature type="non-terminal residue" evidence="6">
    <location>
        <position position="1"/>
    </location>
</feature>
<evidence type="ECO:0000313" key="6">
    <source>
        <dbReference type="EMBL" id="KAJ5247895.1"/>
    </source>
</evidence>
<dbReference type="InterPro" id="IPR050613">
    <property type="entry name" value="Sec_Metabolite_Reg"/>
</dbReference>
<keyword evidence="3" id="KW-0804">Transcription</keyword>
<evidence type="ECO:0000313" key="7">
    <source>
        <dbReference type="Proteomes" id="UP001150941"/>
    </source>
</evidence>
<dbReference type="GeneID" id="83199478"/>
<evidence type="ECO:0000256" key="2">
    <source>
        <dbReference type="ARBA" id="ARBA00023015"/>
    </source>
</evidence>
<dbReference type="GO" id="GO:0003677">
    <property type="term" value="F:DNA binding"/>
    <property type="evidence" value="ECO:0007669"/>
    <property type="project" value="InterPro"/>
</dbReference>
<reference evidence="6" key="2">
    <citation type="journal article" date="2023" name="IMA Fungus">
        <title>Comparative genomic study of the Penicillium genus elucidates a diverse pangenome and 15 lateral gene transfer events.</title>
        <authorList>
            <person name="Petersen C."/>
            <person name="Sorensen T."/>
            <person name="Nielsen M.R."/>
            <person name="Sondergaard T.E."/>
            <person name="Sorensen J.L."/>
            <person name="Fitzpatrick D.A."/>
            <person name="Frisvad J.C."/>
            <person name="Nielsen K.L."/>
        </authorList>
    </citation>
    <scope>NUCLEOTIDE SEQUENCE</scope>
    <source>
        <strain evidence="6">IBT 19713</strain>
    </source>
</reference>
<dbReference type="Proteomes" id="UP001150941">
    <property type="component" value="Unassembled WGS sequence"/>
</dbReference>
<proteinExistence type="predicted"/>
<evidence type="ECO:0000259" key="5">
    <source>
        <dbReference type="SMART" id="SM00906"/>
    </source>
</evidence>
<protein>
    <recommendedName>
        <fullName evidence="5">Xylanolytic transcriptional activator regulatory domain-containing protein</fullName>
    </recommendedName>
</protein>
<dbReference type="CDD" id="cd12148">
    <property type="entry name" value="fungal_TF_MHR"/>
    <property type="match status" value="1"/>
</dbReference>
<dbReference type="OrthoDB" id="5344325at2759"/>
<comment type="caution">
    <text evidence="6">The sequence shown here is derived from an EMBL/GenBank/DDBJ whole genome shotgun (WGS) entry which is preliminary data.</text>
</comment>
<comment type="subcellular location">
    <subcellularLocation>
        <location evidence="1">Nucleus</location>
    </subcellularLocation>
</comment>
<dbReference type="EMBL" id="JAPQKS010000002">
    <property type="protein sequence ID" value="KAJ5247895.1"/>
    <property type="molecule type" value="Genomic_DNA"/>
</dbReference>
<evidence type="ECO:0000256" key="1">
    <source>
        <dbReference type="ARBA" id="ARBA00004123"/>
    </source>
</evidence>
<keyword evidence="7" id="KW-1185">Reference proteome</keyword>
<sequence length="654" mass="72761">NVTGSTLVIIVPAVGDQRNALYSAPPAEKAFQDTFRSEGAIDEAPGPFLEHARPSSKTSGLHDGQCYWSSHCSQHSTIAKSFGYFEDSNSNTMALLRGVGFLPLGSEMDLNDPSPSMWEPIQQELSRMPPRKIIDFLVQYFVYELNWMKQVVHAPSFLTQYQQWWAKGKPVGVADVEYAVLILRICSYATQFLPSSTHTTDQICGRSLSEIRNTCSDVAYSLAKLCEGLDWKGSMFRVQHIISAALTVSCEGRTDQFWEAIASASRAAQKAGIHTNIGSKKSRVPQNDSAQELDKEVRRRVLCSLYVLDSHLSRQLDRVPLLPDHLVDNSLPRLRLIPDVGIMSADIDTNAPDMFTERLMQVQLGQFWRRVGPRRSCDYDPTQSEQRYEKICAEYLPSLHPAFAIDCPDTKWDNALPKLPMQRQLLHIAIFDSVCWNFRPLLSLKPDQIAELAPYKQVLLQSQKRRLGMAAVKVLEAVTALHLMFGGSYTRFAAIIFNTFEAAILLLYLCCHGDFPFDQLDEHTNVLGIKAKLTYKKAMQVAEQAIGRLQLLAELSDMAATGLGVAAQLCAIAAKTKKSPDSVAPESSANTPFWQPSCSADLETDNGMDSHSCLGQADPVLLSDIFSWTAQGDSYSKLPSSSYEFPMSWEGPVL</sequence>
<feature type="domain" description="Xylanolytic transcriptional activator regulatory" evidence="5">
    <location>
        <begin position="257"/>
        <end position="340"/>
    </location>
</feature>
<dbReference type="RefSeq" id="XP_058335316.1">
    <property type="nucleotide sequence ID" value="XM_058472175.1"/>
</dbReference>
<dbReference type="GO" id="GO:0005634">
    <property type="term" value="C:nucleus"/>
    <property type="evidence" value="ECO:0007669"/>
    <property type="project" value="UniProtKB-SubCell"/>
</dbReference>
<evidence type="ECO:0000256" key="3">
    <source>
        <dbReference type="ARBA" id="ARBA00023163"/>
    </source>
</evidence>
<dbReference type="GO" id="GO:0006351">
    <property type="term" value="P:DNA-templated transcription"/>
    <property type="evidence" value="ECO:0007669"/>
    <property type="project" value="InterPro"/>
</dbReference>
<dbReference type="InterPro" id="IPR007219">
    <property type="entry name" value="XnlR_reg_dom"/>
</dbReference>
<accession>A0A9W9PJF0</accession>